<dbReference type="Proteomes" id="UP000327157">
    <property type="component" value="Unassembled WGS sequence"/>
</dbReference>
<dbReference type="OrthoDB" id="1704153at2759"/>
<dbReference type="AlphaFoldDB" id="A0A5N5G2Y8"/>
<dbReference type="InterPro" id="IPR019557">
    <property type="entry name" value="AminoTfrase-like_pln_mobile"/>
</dbReference>
<gene>
    <name evidence="4" type="ORF">D8674_041424</name>
</gene>
<feature type="coiled-coil region" evidence="1">
    <location>
        <begin position="47"/>
        <end position="90"/>
    </location>
</feature>
<dbReference type="GO" id="GO:0010073">
    <property type="term" value="P:meristem maintenance"/>
    <property type="evidence" value="ECO:0007669"/>
    <property type="project" value="InterPro"/>
</dbReference>
<protein>
    <recommendedName>
        <fullName evidence="3">Aminotransferase-like plant mobile domain-containing protein</fullName>
    </recommendedName>
</protein>
<accession>A0A5N5G2Y8</accession>
<dbReference type="InterPro" id="IPR044824">
    <property type="entry name" value="MAIN-like"/>
</dbReference>
<dbReference type="PANTHER" id="PTHR46033">
    <property type="entry name" value="PROTEIN MAIN-LIKE 2"/>
    <property type="match status" value="1"/>
</dbReference>
<dbReference type="Pfam" id="PF10536">
    <property type="entry name" value="PMD"/>
    <property type="match status" value="1"/>
</dbReference>
<evidence type="ECO:0000256" key="2">
    <source>
        <dbReference type="SAM" id="MobiDB-lite"/>
    </source>
</evidence>
<reference evidence="4 5" key="1">
    <citation type="submission" date="2019-09" db="EMBL/GenBank/DDBJ databases">
        <authorList>
            <person name="Ou C."/>
        </authorList>
    </citation>
    <scope>NUCLEOTIDE SEQUENCE [LARGE SCALE GENOMIC DNA]</scope>
    <source>
        <strain evidence="4">S2</strain>
        <tissue evidence="4">Leaf</tissue>
    </source>
</reference>
<feature type="region of interest" description="Disordered" evidence="2">
    <location>
        <begin position="521"/>
        <end position="544"/>
    </location>
</feature>
<evidence type="ECO:0000313" key="5">
    <source>
        <dbReference type="Proteomes" id="UP000327157"/>
    </source>
</evidence>
<dbReference type="PANTHER" id="PTHR46033:SF1">
    <property type="entry name" value="PROTEIN MAIN-LIKE 2"/>
    <property type="match status" value="1"/>
</dbReference>
<feature type="domain" description="Aminotransferase-like plant mobile" evidence="3">
    <location>
        <begin position="234"/>
        <end position="440"/>
    </location>
</feature>
<name>A0A5N5G2Y8_9ROSA</name>
<dbReference type="EMBL" id="SMOL01000527">
    <property type="protein sequence ID" value="KAB2609693.1"/>
    <property type="molecule type" value="Genomic_DNA"/>
</dbReference>
<organism evidence="4 5">
    <name type="scientific">Pyrus ussuriensis x Pyrus communis</name>
    <dbReference type="NCBI Taxonomy" id="2448454"/>
    <lineage>
        <taxon>Eukaryota</taxon>
        <taxon>Viridiplantae</taxon>
        <taxon>Streptophyta</taxon>
        <taxon>Embryophyta</taxon>
        <taxon>Tracheophyta</taxon>
        <taxon>Spermatophyta</taxon>
        <taxon>Magnoliopsida</taxon>
        <taxon>eudicotyledons</taxon>
        <taxon>Gunneridae</taxon>
        <taxon>Pentapetalae</taxon>
        <taxon>rosids</taxon>
        <taxon>fabids</taxon>
        <taxon>Rosales</taxon>
        <taxon>Rosaceae</taxon>
        <taxon>Amygdaloideae</taxon>
        <taxon>Maleae</taxon>
        <taxon>Pyrus</taxon>
    </lineage>
</organism>
<reference evidence="4 5" key="2">
    <citation type="submission" date="2019-11" db="EMBL/GenBank/DDBJ databases">
        <title>A de novo genome assembly of a pear dwarfing rootstock.</title>
        <authorList>
            <person name="Wang F."/>
            <person name="Wang J."/>
            <person name="Li S."/>
            <person name="Zhang Y."/>
            <person name="Fang M."/>
            <person name="Ma L."/>
            <person name="Zhao Y."/>
            <person name="Jiang S."/>
        </authorList>
    </citation>
    <scope>NUCLEOTIDE SEQUENCE [LARGE SCALE GENOMIC DNA]</scope>
    <source>
        <strain evidence="4">S2</strain>
        <tissue evidence="4">Leaf</tissue>
    </source>
</reference>
<sequence length="676" mass="78352">MKMVAETRRTILSNDHEGETEAENRNVSELVSSLRAASRAEDFARIEEALAGREAELKREIERQRHEKALMEEKHEFERLEKLKAEDELRVKPSVMVKAEAVIEDKFPVKDQGNEVILGKRRNMQRRRSKPLAAISNYCEVGSASSVEGNGGLPIAGYGRDAKMLMKRKNMEKTKMRKRENRVQYRCNMIAFFNTMQQVKRHLTERHLELLQQTPFWPLISAFYRGVISIDQCKKSDNDICNIIKCYNYRTMSFDFGSTSASLTTEDIAEILGIPQEGQEAVELKGLRNYKSDFTKRYFKVKTVSKKLVEDALKEAIKGKREADVEDVVRLIVLELCVTFLLCSSSTETSWNIVKYCEDLENISRYSWAKAVADHLHKSLEKSTRTFKPYSVHGCVVVIMLWLCERTNLIQPINGREGHKPAIVKWSVKELQLKLRHIDVADIGLSFKENKKKRRENERTCEEAKFDGREDKEGENLFDFRAQKTEMHFLPTNIDSKRLNDKEDSEQSLEDVCEMIQNGSTEVAKAQGRVDSEKSESTNDKRERLKRKLKEEKEEKRKLKEDYEFLIGEQKSLIQSVKSFAKKLQGTLEAEREEVKHLKEDKMELIKEVQELRDQLNRWTPSAAMQLRDGIQFEKSNVKRTLDPAFKNEQGENKKVKVEGEKVEKILSDAIDEVGY</sequence>
<evidence type="ECO:0000313" key="4">
    <source>
        <dbReference type="EMBL" id="KAB2609693.1"/>
    </source>
</evidence>
<feature type="compositionally biased region" description="Basic and acidic residues" evidence="2">
    <location>
        <begin position="528"/>
        <end position="544"/>
    </location>
</feature>
<comment type="caution">
    <text evidence="4">The sequence shown here is derived from an EMBL/GenBank/DDBJ whole genome shotgun (WGS) entry which is preliminary data.</text>
</comment>
<feature type="region of interest" description="Disordered" evidence="2">
    <location>
        <begin position="1"/>
        <end position="26"/>
    </location>
</feature>
<keyword evidence="1" id="KW-0175">Coiled coil</keyword>
<evidence type="ECO:0000259" key="3">
    <source>
        <dbReference type="Pfam" id="PF10536"/>
    </source>
</evidence>
<evidence type="ECO:0000256" key="1">
    <source>
        <dbReference type="SAM" id="Coils"/>
    </source>
</evidence>
<proteinExistence type="predicted"/>
<keyword evidence="5" id="KW-1185">Reference proteome</keyword>